<reference evidence="5 6" key="1">
    <citation type="submission" date="2023-10" db="EMBL/GenBank/DDBJ databases">
        <title>Characterization of rhizosphere-enriched actinobacteria from wheat plants lab-grown on chernevaya soil.</title>
        <authorList>
            <person name="Tikhonova E.N."/>
            <person name="Konopkin A."/>
            <person name="Kravchenko I.K."/>
        </authorList>
    </citation>
    <scope>NUCLEOTIDE SEQUENCE [LARGE SCALE GENOMIC DNA]</scope>
    <source>
        <strain evidence="5 6">RR29</strain>
    </source>
</reference>
<dbReference type="InterPro" id="IPR001227">
    <property type="entry name" value="Ac_transferase_dom_sf"/>
</dbReference>
<dbReference type="InterPro" id="IPR050091">
    <property type="entry name" value="PKS_NRPS_Biosynth_Enz"/>
</dbReference>
<dbReference type="Pfam" id="PF00698">
    <property type="entry name" value="Acyl_transf_1"/>
    <property type="match status" value="1"/>
</dbReference>
<dbReference type="SUPFAM" id="SSF52151">
    <property type="entry name" value="FabD/lysophospholipase-like"/>
    <property type="match status" value="1"/>
</dbReference>
<evidence type="ECO:0000256" key="1">
    <source>
        <dbReference type="ARBA" id="ARBA00022679"/>
    </source>
</evidence>
<sequence>REGLLAGLSGLAVGEPGSGSAVGRVVSGKTVFVFPGQGAQWVGMGVELLDSSVVFAGEVAACDVALGRFVDWRVEDVLRGVRGAPSLERVDVVQPVLFTVMVALAALWRSCGVEPDVVVGHSQGEIAAAYVAGGLSLEDAARVVALRSRLVGERLAGLGGMVSVGLPAVEVAGQIGEYGGRVSVAAVNSPQSVVVSGEPGVLEELLAGWARDGVRARRVPVDYASHSVQVGVLEEELLRVLAPLEPRAGRVPFYSTAQGGFVGTEVLDGGYWYANLRGQVGFAEAVKEL</sequence>
<keyword evidence="3 5" id="KW-0012">Acyltransferase</keyword>
<keyword evidence="2" id="KW-0511">Multifunctional enzyme</keyword>
<comment type="caution">
    <text evidence="5">The sequence shown here is derived from an EMBL/GenBank/DDBJ whole genome shotgun (WGS) entry which is preliminary data.</text>
</comment>
<evidence type="ECO:0000256" key="2">
    <source>
        <dbReference type="ARBA" id="ARBA00023268"/>
    </source>
</evidence>
<dbReference type="Gene3D" id="3.40.366.10">
    <property type="entry name" value="Malonyl-Coenzyme A Acyl Carrier Protein, domain 2"/>
    <property type="match status" value="1"/>
</dbReference>
<name>A0ABU4FUL8_9ACTN</name>
<dbReference type="GO" id="GO:0016746">
    <property type="term" value="F:acyltransferase activity"/>
    <property type="evidence" value="ECO:0007669"/>
    <property type="project" value="UniProtKB-KW"/>
</dbReference>
<accession>A0ABU4FUL8</accession>
<dbReference type="SMART" id="SM00827">
    <property type="entry name" value="PKS_AT"/>
    <property type="match status" value="1"/>
</dbReference>
<evidence type="ECO:0000259" key="4">
    <source>
        <dbReference type="SMART" id="SM00827"/>
    </source>
</evidence>
<feature type="non-terminal residue" evidence="5">
    <location>
        <position position="289"/>
    </location>
</feature>
<dbReference type="SUPFAM" id="SSF55048">
    <property type="entry name" value="Probable ACP-binding domain of malonyl-CoA ACP transacylase"/>
    <property type="match status" value="1"/>
</dbReference>
<evidence type="ECO:0000313" key="6">
    <source>
        <dbReference type="Proteomes" id="UP001187346"/>
    </source>
</evidence>
<protein>
    <submittedName>
        <fullName evidence="5">Acyltransferase domain-containing protein</fullName>
        <ecNumber evidence="5">2.3.1.-</ecNumber>
    </submittedName>
</protein>
<organism evidence="5 6">
    <name type="scientific">Streptomyces prunicolor</name>
    <dbReference type="NCBI Taxonomy" id="67348"/>
    <lineage>
        <taxon>Bacteria</taxon>
        <taxon>Bacillati</taxon>
        <taxon>Actinomycetota</taxon>
        <taxon>Actinomycetes</taxon>
        <taxon>Kitasatosporales</taxon>
        <taxon>Streptomycetaceae</taxon>
        <taxon>Streptomyces</taxon>
    </lineage>
</organism>
<keyword evidence="1 5" id="KW-0808">Transferase</keyword>
<keyword evidence="6" id="KW-1185">Reference proteome</keyword>
<feature type="domain" description="Malonyl-CoA:ACP transacylase (MAT)" evidence="4">
    <location>
        <begin position="33"/>
        <end position="289"/>
    </location>
</feature>
<proteinExistence type="predicted"/>
<evidence type="ECO:0000313" key="5">
    <source>
        <dbReference type="EMBL" id="MDV7224275.1"/>
    </source>
</evidence>
<gene>
    <name evidence="5" type="ORF">R5A26_51025</name>
</gene>
<feature type="non-terminal residue" evidence="5">
    <location>
        <position position="1"/>
    </location>
</feature>
<dbReference type="RefSeq" id="WP_317776407.1">
    <property type="nucleotide sequence ID" value="NZ_JAWMAJ010000536.1"/>
</dbReference>
<dbReference type="EC" id="2.3.1.-" evidence="5"/>
<evidence type="ECO:0000256" key="3">
    <source>
        <dbReference type="ARBA" id="ARBA00023315"/>
    </source>
</evidence>
<dbReference type="PANTHER" id="PTHR43775">
    <property type="entry name" value="FATTY ACID SYNTHASE"/>
    <property type="match status" value="1"/>
</dbReference>
<dbReference type="InterPro" id="IPR016036">
    <property type="entry name" value="Malonyl_transacylase_ACP-bd"/>
</dbReference>
<dbReference type="InterPro" id="IPR016035">
    <property type="entry name" value="Acyl_Trfase/lysoPLipase"/>
</dbReference>
<dbReference type="Gene3D" id="3.30.70.3290">
    <property type="match status" value="1"/>
</dbReference>
<dbReference type="Proteomes" id="UP001187346">
    <property type="component" value="Unassembled WGS sequence"/>
</dbReference>
<dbReference type="EMBL" id="JAWMAJ010000536">
    <property type="protein sequence ID" value="MDV7224275.1"/>
    <property type="molecule type" value="Genomic_DNA"/>
</dbReference>
<dbReference type="PANTHER" id="PTHR43775:SF51">
    <property type="entry name" value="INACTIVE PHENOLPHTHIOCEROL SYNTHESIS POLYKETIDE SYNTHASE TYPE I PKS1-RELATED"/>
    <property type="match status" value="1"/>
</dbReference>
<dbReference type="InterPro" id="IPR014043">
    <property type="entry name" value="Acyl_transferase_dom"/>
</dbReference>